<dbReference type="Proteomes" id="UP000249516">
    <property type="component" value="Unassembled WGS sequence"/>
</dbReference>
<dbReference type="PANTHER" id="PTHR39639:SF1">
    <property type="entry name" value="DUF262 DOMAIN-CONTAINING PROTEIN"/>
    <property type="match status" value="1"/>
</dbReference>
<evidence type="ECO:0000313" key="3">
    <source>
        <dbReference type="EMBL" id="RKQ35311.1"/>
    </source>
</evidence>
<keyword evidence="4" id="KW-1185">Reference proteome</keyword>
<feature type="region of interest" description="Disordered" evidence="1">
    <location>
        <begin position="1"/>
        <end position="34"/>
    </location>
</feature>
<reference evidence="3 4" key="1">
    <citation type="submission" date="2018-10" db="EMBL/GenBank/DDBJ databases">
        <title>Kocuria tytouropygialis sp. nov., isolated from the uropygial gland of an American barn owl (Tyto furcata).</title>
        <authorList>
            <person name="Braun M.S."/>
            <person name="Wang E."/>
            <person name="Zimmermann S."/>
            <person name="Wagner H."/>
            <person name="Wink M."/>
        </authorList>
    </citation>
    <scope>NUCLEOTIDE SEQUENCE [LARGE SCALE GENOMIC DNA]</scope>
    <source>
        <strain evidence="3 4">442</strain>
    </source>
</reference>
<dbReference type="InterPro" id="IPR004919">
    <property type="entry name" value="GmrSD_N"/>
</dbReference>
<name>A0A495A672_9MICC</name>
<organism evidence="3 4">
    <name type="scientific">Kocuria tytonis</name>
    <dbReference type="NCBI Taxonomy" id="2054280"/>
    <lineage>
        <taxon>Bacteria</taxon>
        <taxon>Bacillati</taxon>
        <taxon>Actinomycetota</taxon>
        <taxon>Actinomycetes</taxon>
        <taxon>Micrococcales</taxon>
        <taxon>Micrococcaceae</taxon>
        <taxon>Kocuria</taxon>
    </lineage>
</organism>
<dbReference type="EMBL" id="PNJG02000002">
    <property type="protein sequence ID" value="RKQ35311.1"/>
    <property type="molecule type" value="Genomic_DNA"/>
</dbReference>
<gene>
    <name evidence="3" type="ORF">C1C97_008775</name>
</gene>
<protein>
    <submittedName>
        <fullName evidence="3">DUF262 domain-containing protein</fullName>
    </submittedName>
</protein>
<feature type="compositionally biased region" description="Basic and acidic residues" evidence="1">
    <location>
        <begin position="19"/>
        <end position="31"/>
    </location>
</feature>
<sequence length="376" mass="42414">MTTEQIESSDEDELLTRSLSREEREDLEQKNESPISVTFATQDYPIDGLVKRLEKGSMLIPQFRGNDDRVKTAGFQRGFVWSKGQMDKFIESLLLGYPIPGIFLIKQHEDNRLLILDGQQRLETLRRFYAGVHEGRVFSLSNVGEQFEGLTYNSLDESFKIKLDDSYMQATIVSADGSDEVDDAIYQIFERLNSGGTQLTPHEIRVALYAGNLMSAIERLNEDDNWRSLYGRKSKRIRDHELVMRILALYEESAKYKRPLKQFLNGYAKSHRKQNVDTLRAGHYFIDAALQIETQVGSGAFRRKGGAQVNAAQAEAVMVAVMEAASKGLVPSDLLGKITALQSDQEFIASTTKSTADNDAVQQRLAKAKEYLIDHG</sequence>
<comment type="caution">
    <text evidence="3">The sequence shown here is derived from an EMBL/GenBank/DDBJ whole genome shotgun (WGS) entry which is preliminary data.</text>
</comment>
<dbReference type="Pfam" id="PF03235">
    <property type="entry name" value="GmrSD_N"/>
    <property type="match status" value="1"/>
</dbReference>
<accession>A0A495A672</accession>
<dbReference type="OrthoDB" id="9787127at2"/>
<evidence type="ECO:0000256" key="1">
    <source>
        <dbReference type="SAM" id="MobiDB-lite"/>
    </source>
</evidence>
<dbReference type="PANTHER" id="PTHR39639">
    <property type="entry name" value="CHROMOSOME 16, WHOLE GENOME SHOTGUN SEQUENCE"/>
    <property type="match status" value="1"/>
</dbReference>
<dbReference type="AlphaFoldDB" id="A0A495A672"/>
<evidence type="ECO:0000259" key="2">
    <source>
        <dbReference type="Pfam" id="PF03235"/>
    </source>
</evidence>
<dbReference type="RefSeq" id="WP_121031270.1">
    <property type="nucleotide sequence ID" value="NZ_PNJG02000002.1"/>
</dbReference>
<feature type="domain" description="GmrSD restriction endonucleases N-terminal" evidence="2">
    <location>
        <begin position="70"/>
        <end position="209"/>
    </location>
</feature>
<evidence type="ECO:0000313" key="4">
    <source>
        <dbReference type="Proteomes" id="UP000249516"/>
    </source>
</evidence>
<proteinExistence type="predicted"/>